<accession>A0A1Q9C2U9</accession>
<proteinExistence type="predicted"/>
<evidence type="ECO:0000256" key="1">
    <source>
        <dbReference type="SAM" id="MobiDB-lite"/>
    </source>
</evidence>
<gene>
    <name evidence="2" type="ORF">AK812_SmicGene42709</name>
</gene>
<dbReference type="EMBL" id="LSRX01001808">
    <property type="protein sequence ID" value="OLP77249.1"/>
    <property type="molecule type" value="Genomic_DNA"/>
</dbReference>
<sequence length="326" mass="35512">MGCPRLCDCLSAAFVPVHDFTSASDGQRQGLHRLACGQPRQDQWVACIVQPPLVRQRKRFPKKGKKDKEQKYAAAVAPASVNLSPTASILSLIQSIASGVAGCSHDKLHYRFGRQVEQPLSGSRAGQLERRRPGKVAASDELQSRGFGRQVEQPLSGSRAGQLERRRPGKVAASDELQSRGFGRQVEQPLSGSRAGQLERRNKEALHLFQLASLQHVWIACTDITRDIGSHQVVAHGSSESRRIVSLKSYGFLSAFPLQKSACMRASRVFLHPIGQAVTRADSPSLGGETDCLFSLHEDMSFLTSSFVLCASRSLDLPQSGAQCRG</sequence>
<comment type="caution">
    <text evidence="2">The sequence shown here is derived from an EMBL/GenBank/DDBJ whole genome shotgun (WGS) entry which is preliminary data.</text>
</comment>
<evidence type="ECO:0000313" key="3">
    <source>
        <dbReference type="Proteomes" id="UP000186817"/>
    </source>
</evidence>
<evidence type="ECO:0000313" key="2">
    <source>
        <dbReference type="EMBL" id="OLP77249.1"/>
    </source>
</evidence>
<dbReference type="AlphaFoldDB" id="A0A1Q9C2U9"/>
<keyword evidence="3" id="KW-1185">Reference proteome</keyword>
<reference evidence="2 3" key="1">
    <citation type="submission" date="2016-02" db="EMBL/GenBank/DDBJ databases">
        <title>Genome analysis of coral dinoflagellate symbionts highlights evolutionary adaptations to a symbiotic lifestyle.</title>
        <authorList>
            <person name="Aranda M."/>
            <person name="Li Y."/>
            <person name="Liew Y.J."/>
            <person name="Baumgarten S."/>
            <person name="Simakov O."/>
            <person name="Wilson M."/>
            <person name="Piel J."/>
            <person name="Ashoor H."/>
            <person name="Bougouffa S."/>
            <person name="Bajic V.B."/>
            <person name="Ryu T."/>
            <person name="Ravasi T."/>
            <person name="Bayer T."/>
            <person name="Micklem G."/>
            <person name="Kim H."/>
            <person name="Bhak J."/>
            <person name="Lajeunesse T.C."/>
            <person name="Voolstra C.R."/>
        </authorList>
    </citation>
    <scope>NUCLEOTIDE SEQUENCE [LARGE SCALE GENOMIC DNA]</scope>
    <source>
        <strain evidence="2 3">CCMP2467</strain>
    </source>
</reference>
<protein>
    <submittedName>
        <fullName evidence="2">Uncharacterized protein</fullName>
    </submittedName>
</protein>
<name>A0A1Q9C2U9_SYMMI</name>
<dbReference type="Proteomes" id="UP000186817">
    <property type="component" value="Unassembled WGS sequence"/>
</dbReference>
<organism evidence="2 3">
    <name type="scientific">Symbiodinium microadriaticum</name>
    <name type="common">Dinoflagellate</name>
    <name type="synonym">Zooxanthella microadriatica</name>
    <dbReference type="NCBI Taxonomy" id="2951"/>
    <lineage>
        <taxon>Eukaryota</taxon>
        <taxon>Sar</taxon>
        <taxon>Alveolata</taxon>
        <taxon>Dinophyceae</taxon>
        <taxon>Suessiales</taxon>
        <taxon>Symbiodiniaceae</taxon>
        <taxon>Symbiodinium</taxon>
    </lineage>
</organism>
<feature type="region of interest" description="Disordered" evidence="1">
    <location>
        <begin position="119"/>
        <end position="195"/>
    </location>
</feature>